<name>A0AAV6LZJ4_9ROSI</name>
<evidence type="ECO:0000256" key="1">
    <source>
        <dbReference type="ARBA" id="ARBA00022614"/>
    </source>
</evidence>
<dbReference type="PANTHER" id="PTHR15454">
    <property type="entry name" value="NISCHARIN RELATED"/>
    <property type="match status" value="1"/>
</dbReference>
<evidence type="ECO:0000256" key="2">
    <source>
        <dbReference type="ARBA" id="ARBA00022737"/>
    </source>
</evidence>
<dbReference type="SMART" id="SM00365">
    <property type="entry name" value="LRR_SD22"/>
    <property type="match status" value="4"/>
</dbReference>
<dbReference type="GO" id="GO:0005737">
    <property type="term" value="C:cytoplasm"/>
    <property type="evidence" value="ECO:0007669"/>
    <property type="project" value="TreeGrafter"/>
</dbReference>
<sequence>MIMLGQKGLHLFYMYWFRLSVDVVFSWFSTMVRFSCFHAHVHNHKLKKTGQLSAEAMHKSLEDLSRSKVPKDSPRSTGPDQLLIKTENAKQDTNRADHMASIIENSRLASETTDGLKKSRSLVSMPYGDGSAAVDNDSEDGREFSCNSSQFKLESSDSGKAQGLSMSDRFKDIVAPDSLCASSGPVITKEIFSTDDPARRETEGDENAGSSLFGDGDTGSHTPGTTQMIVKSCSMPNFDASSPVSGGSPSNDFLPPSRSSEDLQLLDPQHGEMSLHEMEMPVNECESGEDIVDENQETEKIDYENFLDDGNDSCHDVMRDWRTSVVDEVNPRETLDEESVVQHFIELPGNDFKFKRIEEWVSDLQLCIPPVETTEVYESDANEVKRDSSIETGSSAGRIDSRATAGMEAAKRYISSMSAAASTAQLANHGLVVIPLLSAFVSLKVLNLSANSIGKITAGALPRGLHSLNLSRNNISTIEGLRELTRLRVLDLSYNRISRIGHGLASCSSLKELYLAGNKISEVEGLHRLLKLCILDLCFNKISTTKSLGQLAANYNSLQAISLGGNPAQKNVGDDQLKKHLQGLLPHLVYYNRRPTKGSTLKDGADRSVRLGISGHQFEHGSRLDHKGTRKTTHSHRGQGLVLPRRSKLRQGHAPALPPSGSKVDGSSRYHHHFDISNRQLEYKSNSRMRRSRSEGTLAHF</sequence>
<dbReference type="AlphaFoldDB" id="A0AAV6LZJ4"/>
<feature type="compositionally biased region" description="Polar residues" evidence="3">
    <location>
        <begin position="219"/>
        <end position="229"/>
    </location>
</feature>
<feature type="region of interest" description="Disordered" evidence="3">
    <location>
        <begin position="128"/>
        <end position="163"/>
    </location>
</feature>
<dbReference type="SMART" id="SM00369">
    <property type="entry name" value="LRR_TYP"/>
    <property type="match status" value="3"/>
</dbReference>
<keyword evidence="2" id="KW-0677">Repeat</keyword>
<reference evidence="4 5" key="1">
    <citation type="journal article" date="2021" name="Hortic Res">
        <title>The domestication of Cucurbita argyrosperma as revealed by the genome of its wild relative.</title>
        <authorList>
            <person name="Barrera-Redondo J."/>
            <person name="Sanchez-de la Vega G."/>
            <person name="Aguirre-Liguori J.A."/>
            <person name="Castellanos-Morales G."/>
            <person name="Gutierrez-Guerrero Y.T."/>
            <person name="Aguirre-Dugua X."/>
            <person name="Aguirre-Planter E."/>
            <person name="Tenaillon M.I."/>
            <person name="Lira-Saade R."/>
            <person name="Eguiarte L.E."/>
        </authorList>
    </citation>
    <scope>NUCLEOTIDE SEQUENCE [LARGE SCALE GENOMIC DNA]</scope>
    <source>
        <strain evidence="4">JBR-2021</strain>
    </source>
</reference>
<dbReference type="PANTHER" id="PTHR15454:SF7">
    <property type="entry name" value="OS07G0106100 PROTEIN"/>
    <property type="match status" value="1"/>
</dbReference>
<organism evidence="4 5">
    <name type="scientific">Cucurbita argyrosperma subsp. sororia</name>
    <dbReference type="NCBI Taxonomy" id="37648"/>
    <lineage>
        <taxon>Eukaryota</taxon>
        <taxon>Viridiplantae</taxon>
        <taxon>Streptophyta</taxon>
        <taxon>Embryophyta</taxon>
        <taxon>Tracheophyta</taxon>
        <taxon>Spermatophyta</taxon>
        <taxon>Magnoliopsida</taxon>
        <taxon>eudicotyledons</taxon>
        <taxon>Gunneridae</taxon>
        <taxon>Pentapetalae</taxon>
        <taxon>rosids</taxon>
        <taxon>fabids</taxon>
        <taxon>Cucurbitales</taxon>
        <taxon>Cucurbitaceae</taxon>
        <taxon>Cucurbiteae</taxon>
        <taxon>Cucurbita</taxon>
    </lineage>
</organism>
<gene>
    <name evidence="4" type="primary">pprA</name>
    <name evidence="4" type="ORF">SDJN03_29055</name>
</gene>
<evidence type="ECO:0000313" key="5">
    <source>
        <dbReference type="Proteomes" id="UP000685013"/>
    </source>
</evidence>
<evidence type="ECO:0000256" key="3">
    <source>
        <dbReference type="SAM" id="MobiDB-lite"/>
    </source>
</evidence>
<feature type="non-terminal residue" evidence="4">
    <location>
        <position position="1"/>
    </location>
</feature>
<keyword evidence="1" id="KW-0433">Leucine-rich repeat</keyword>
<comment type="caution">
    <text evidence="4">The sequence shown here is derived from an EMBL/GenBank/DDBJ whole genome shotgun (WGS) entry which is preliminary data.</text>
</comment>
<dbReference type="InterPro" id="IPR003591">
    <property type="entry name" value="Leu-rich_rpt_typical-subtyp"/>
</dbReference>
<accession>A0AAV6LZJ4</accession>
<dbReference type="PROSITE" id="PS51450">
    <property type="entry name" value="LRR"/>
    <property type="match status" value="3"/>
</dbReference>
<feature type="compositionally biased region" description="Basic residues" evidence="3">
    <location>
        <begin position="628"/>
        <end position="637"/>
    </location>
</feature>
<feature type="compositionally biased region" description="Polar residues" evidence="3">
    <location>
        <begin position="145"/>
        <end position="159"/>
    </location>
</feature>
<feature type="compositionally biased region" description="Polar residues" evidence="3">
    <location>
        <begin position="239"/>
        <end position="251"/>
    </location>
</feature>
<dbReference type="InterPro" id="IPR001611">
    <property type="entry name" value="Leu-rich_rpt"/>
</dbReference>
<feature type="compositionally biased region" description="Polar residues" evidence="3">
    <location>
        <begin position="677"/>
        <end position="686"/>
    </location>
</feature>
<dbReference type="Proteomes" id="UP000685013">
    <property type="component" value="Chromosome 19"/>
</dbReference>
<dbReference type="SMART" id="SM00368">
    <property type="entry name" value="LRR_RI"/>
    <property type="match status" value="3"/>
</dbReference>
<dbReference type="Pfam" id="PF13855">
    <property type="entry name" value="LRR_8"/>
    <property type="match status" value="1"/>
</dbReference>
<proteinExistence type="predicted"/>
<feature type="region of interest" description="Disordered" evidence="3">
    <location>
        <begin position="619"/>
        <end position="701"/>
    </location>
</feature>
<evidence type="ECO:0000313" key="4">
    <source>
        <dbReference type="EMBL" id="KAG6572327.1"/>
    </source>
</evidence>
<keyword evidence="5" id="KW-1185">Reference proteome</keyword>
<dbReference type="FunFam" id="3.80.10.10:FF:000320">
    <property type="entry name" value="Protein phosphatase 1 regulatory subunit pprA"/>
    <property type="match status" value="1"/>
</dbReference>
<protein>
    <submittedName>
        <fullName evidence="4">Protein phosphatase 1 regulatory subunit pprA</fullName>
    </submittedName>
</protein>
<feature type="region of interest" description="Disordered" evidence="3">
    <location>
        <begin position="192"/>
        <end position="263"/>
    </location>
</feature>
<dbReference type="EMBL" id="JAGKQH010000019">
    <property type="protein sequence ID" value="KAG6572327.1"/>
    <property type="molecule type" value="Genomic_DNA"/>
</dbReference>